<protein>
    <submittedName>
        <fullName evidence="5">Uncharacterized protein</fullName>
    </submittedName>
</protein>
<evidence type="ECO:0000256" key="4">
    <source>
        <dbReference type="PIRSR" id="PIRSR600407-2"/>
    </source>
</evidence>
<sequence length="469" mass="52626">FCERLLHRGSVAVSMLEQLMDLLCTDHRDEPRAGLWRYGAFIDAGSEGSRIFLLRWRPTSHLCASQDIVFPEIVDSTTTRPGIASFALEPDKAGASLSVLVEFAVKRLAHMKICLDSVPLFLRATAGMRLLDPDQREDILANVREFMRSSPLKFHTHMASVATGEEEGVFGWLSVNYLKGNLNNISELTSETTSGSLDVGGASAQIVFIPEKSIMQHAFPMKLGRHRFQIYSVSFLHLGMREAAHRTATVVISQALDRVQSVSQLDHPCFAKNYIYEPRFAYSSTVSFPIQVQMQGSSNFHECMHLVKHIFEKNTACLATKCSFFGVYQPRLYNSKFLAFAHFAKVADFLALPVDAQLTDLKVASEYVCSLSLEQLNIVFARVEHDYDREHLCFHATFAYTLLNYGYGFEEHSSNIRFQSSAQGQTIDWVVGAMIYEINQDFELLAAPRTDLESCNKNVHSFVAAEAAS</sequence>
<dbReference type="Proteomes" id="UP000626109">
    <property type="component" value="Unassembled WGS sequence"/>
</dbReference>
<dbReference type="PANTHER" id="PTHR11782">
    <property type="entry name" value="ADENOSINE/GUANOSINE DIPHOSPHATASE"/>
    <property type="match status" value="1"/>
</dbReference>
<feature type="non-terminal residue" evidence="5">
    <location>
        <position position="1"/>
    </location>
</feature>
<evidence type="ECO:0000256" key="2">
    <source>
        <dbReference type="ARBA" id="ARBA00022801"/>
    </source>
</evidence>
<evidence type="ECO:0000313" key="5">
    <source>
        <dbReference type="EMBL" id="CAE8711454.1"/>
    </source>
</evidence>
<dbReference type="AlphaFoldDB" id="A0A813KSL9"/>
<feature type="active site" description="Proton acceptor" evidence="3">
    <location>
        <position position="167"/>
    </location>
</feature>
<dbReference type="Gene3D" id="3.30.420.150">
    <property type="entry name" value="Exopolyphosphatase. Domain 2"/>
    <property type="match status" value="1"/>
</dbReference>
<name>A0A813KSL9_POLGL</name>
<organism evidence="5 6">
    <name type="scientific">Polarella glacialis</name>
    <name type="common">Dinoflagellate</name>
    <dbReference type="NCBI Taxonomy" id="89957"/>
    <lineage>
        <taxon>Eukaryota</taxon>
        <taxon>Sar</taxon>
        <taxon>Alveolata</taxon>
        <taxon>Dinophyceae</taxon>
        <taxon>Suessiales</taxon>
        <taxon>Suessiaceae</taxon>
        <taxon>Polarella</taxon>
    </lineage>
</organism>
<reference evidence="5" key="1">
    <citation type="submission" date="2021-02" db="EMBL/GenBank/DDBJ databases">
        <authorList>
            <person name="Dougan E. K."/>
            <person name="Rhodes N."/>
            <person name="Thang M."/>
            <person name="Chan C."/>
        </authorList>
    </citation>
    <scope>NUCLEOTIDE SEQUENCE</scope>
</reference>
<dbReference type="InterPro" id="IPR000407">
    <property type="entry name" value="GDA1_CD39_NTPase"/>
</dbReference>
<comment type="similarity">
    <text evidence="1">Belongs to the GDA1/CD39 NTPase family.</text>
</comment>
<accession>A0A813KSL9</accession>
<gene>
    <name evidence="5" type="ORF">PGLA2088_LOCUS36491</name>
</gene>
<dbReference type="PANTHER" id="PTHR11782:SF83">
    <property type="entry name" value="GUANOSINE-DIPHOSPHATASE"/>
    <property type="match status" value="1"/>
</dbReference>
<dbReference type="GO" id="GO:0005524">
    <property type="term" value="F:ATP binding"/>
    <property type="evidence" value="ECO:0007669"/>
    <property type="project" value="UniProtKB-KW"/>
</dbReference>
<dbReference type="GO" id="GO:0017110">
    <property type="term" value="F:nucleoside diphosphate phosphatase activity"/>
    <property type="evidence" value="ECO:0007669"/>
    <property type="project" value="TreeGrafter"/>
</dbReference>
<keyword evidence="4" id="KW-0067">ATP-binding</keyword>
<dbReference type="GO" id="GO:0016020">
    <property type="term" value="C:membrane"/>
    <property type="evidence" value="ECO:0007669"/>
    <property type="project" value="TreeGrafter"/>
</dbReference>
<evidence type="ECO:0000313" key="6">
    <source>
        <dbReference type="Proteomes" id="UP000626109"/>
    </source>
</evidence>
<evidence type="ECO:0000256" key="3">
    <source>
        <dbReference type="PIRSR" id="PIRSR600407-1"/>
    </source>
</evidence>
<keyword evidence="4" id="KW-0547">Nucleotide-binding</keyword>
<dbReference type="Pfam" id="PF01150">
    <property type="entry name" value="GDA1_CD39"/>
    <property type="match status" value="1"/>
</dbReference>
<proteinExistence type="inferred from homology"/>
<keyword evidence="2" id="KW-0378">Hydrolase</keyword>
<comment type="caution">
    <text evidence="5">The sequence shown here is derived from an EMBL/GenBank/DDBJ whole genome shotgun (WGS) entry which is preliminary data.</text>
</comment>
<dbReference type="Gene3D" id="3.30.420.40">
    <property type="match status" value="1"/>
</dbReference>
<evidence type="ECO:0000256" key="1">
    <source>
        <dbReference type="ARBA" id="ARBA00009283"/>
    </source>
</evidence>
<dbReference type="GO" id="GO:0009134">
    <property type="term" value="P:nucleoside diphosphate catabolic process"/>
    <property type="evidence" value="ECO:0007669"/>
    <property type="project" value="TreeGrafter"/>
</dbReference>
<feature type="binding site" evidence="4">
    <location>
        <begin position="201"/>
        <end position="205"/>
    </location>
    <ligand>
        <name>ATP</name>
        <dbReference type="ChEBI" id="CHEBI:30616"/>
    </ligand>
</feature>
<dbReference type="EMBL" id="CAJNNW010032164">
    <property type="protein sequence ID" value="CAE8711454.1"/>
    <property type="molecule type" value="Genomic_DNA"/>
</dbReference>